<dbReference type="SUPFAM" id="SSF46894">
    <property type="entry name" value="C-terminal effector domain of the bipartite response regulators"/>
    <property type="match status" value="1"/>
</dbReference>
<dbReference type="Gene3D" id="1.10.10.10">
    <property type="entry name" value="Winged helix-like DNA-binding domain superfamily/Winged helix DNA-binding domain"/>
    <property type="match status" value="1"/>
</dbReference>
<gene>
    <name evidence="5" type="primary">malT</name>
    <name evidence="6" type="ORF">F131LOC_007125</name>
    <name evidence="5" type="ORF">F131LOC_03375</name>
</gene>
<dbReference type="GO" id="GO:0003677">
    <property type="term" value="F:DNA binding"/>
    <property type="evidence" value="ECO:0007669"/>
    <property type="project" value="UniProtKB-KW"/>
</dbReference>
<dbReference type="PANTHER" id="PTHR44688:SF16">
    <property type="entry name" value="DNA-BINDING TRANSCRIPTIONAL ACTIVATOR DEVR_DOSR"/>
    <property type="match status" value="1"/>
</dbReference>
<evidence type="ECO:0000313" key="5">
    <source>
        <dbReference type="EMBL" id="POY48812.1"/>
    </source>
</evidence>
<dbReference type="PANTHER" id="PTHR44688">
    <property type="entry name" value="DNA-BINDING TRANSCRIPTIONAL ACTIVATOR DEVR_DOSR"/>
    <property type="match status" value="1"/>
</dbReference>
<dbReference type="CDD" id="cd06170">
    <property type="entry name" value="LuxR_C_like"/>
    <property type="match status" value="1"/>
</dbReference>
<evidence type="ECO:0000259" key="4">
    <source>
        <dbReference type="PROSITE" id="PS50043"/>
    </source>
</evidence>
<sequence length="254" mass="28926">MYLTSNQCSVLGQFMVLQASADDSNLMRQKMGLLMLRYLNADTYSSLVWNPDSDAFEDAIGVNETPGRLKAWDDYFRFIDPVTQPMFDRRTATTASQVIAPSDMIKTEFFNDFLRPHNQYWGINIYFYAGDNCLGDFRIWRKRSRGDFDKNDAERLNMLAPSMVATLQRLKKTPREQSSKALSAEASSQTGLIFDLTRRENEVASMIAFGFSDKRIAAELQISSSTVRFHLNNIFLKSATSNRTGLASRIRSLT</sequence>
<dbReference type="Pfam" id="PF00196">
    <property type="entry name" value="GerE"/>
    <property type="match status" value="1"/>
</dbReference>
<dbReference type="InterPro" id="IPR000792">
    <property type="entry name" value="Tscrpt_reg_LuxR_C"/>
</dbReference>
<keyword evidence="3" id="KW-0804">Transcription</keyword>
<name>A0A855M9V3_9GAMM</name>
<accession>A0A855M9V3</accession>
<keyword evidence="1" id="KW-0805">Transcription regulation</keyword>
<dbReference type="EMBL" id="CP065030">
    <property type="protein sequence ID" value="QPK17095.1"/>
    <property type="molecule type" value="Genomic_DNA"/>
</dbReference>
<evidence type="ECO:0000313" key="7">
    <source>
        <dbReference type="Proteomes" id="UP000237284"/>
    </source>
</evidence>
<protein>
    <submittedName>
        <fullName evidence="5">HTH-type transcriptional regulator MalT</fullName>
    </submittedName>
    <submittedName>
        <fullName evidence="6">Response regulator transcription factor</fullName>
    </submittedName>
</protein>
<dbReference type="PROSITE" id="PS50043">
    <property type="entry name" value="HTH_LUXR_2"/>
    <property type="match status" value="1"/>
</dbReference>
<dbReference type="AlphaFoldDB" id="A0A855M9V3"/>
<proteinExistence type="predicted"/>
<evidence type="ECO:0000256" key="1">
    <source>
        <dbReference type="ARBA" id="ARBA00023015"/>
    </source>
</evidence>
<feature type="domain" description="HTH luxR-type" evidence="4">
    <location>
        <begin position="189"/>
        <end position="254"/>
    </location>
</feature>
<dbReference type="RefSeq" id="WP_103972100.1">
    <property type="nucleotide sequence ID" value="NZ_CP065030.1"/>
</dbReference>
<reference evidence="5" key="1">
    <citation type="submission" date="2017-12" db="EMBL/GenBank/DDBJ databases">
        <title>First report on the novel genomospecies/subspecies of Pectobacterium carotovorum in Russia.</title>
        <authorList>
            <person name="Shirshikov F.V."/>
            <person name="Miroshnikov K."/>
            <person name="Toshakov S.V."/>
            <person name="Kabanova A.P."/>
            <person name="Barannik A.P."/>
            <person name="Shneider M."/>
            <person name="Ignatov A.N."/>
            <person name="Miroshnikov K.A."/>
        </authorList>
    </citation>
    <scope>NUCLEOTIDE SEQUENCE [LARGE SCALE GENOMIC DNA]</scope>
    <source>
        <strain evidence="5">F131</strain>
    </source>
</reference>
<dbReference type="SMART" id="SM00421">
    <property type="entry name" value="HTH_LUXR"/>
    <property type="match status" value="1"/>
</dbReference>
<dbReference type="InterPro" id="IPR016032">
    <property type="entry name" value="Sig_transdc_resp-reg_C-effctor"/>
</dbReference>
<evidence type="ECO:0000313" key="6">
    <source>
        <dbReference type="EMBL" id="QPK17095.1"/>
    </source>
</evidence>
<evidence type="ECO:0000256" key="3">
    <source>
        <dbReference type="ARBA" id="ARBA00023163"/>
    </source>
</evidence>
<evidence type="ECO:0000256" key="2">
    <source>
        <dbReference type="ARBA" id="ARBA00023125"/>
    </source>
</evidence>
<dbReference type="Proteomes" id="UP000237284">
    <property type="component" value="Chromosome"/>
</dbReference>
<dbReference type="EMBL" id="PDVW01000023">
    <property type="protein sequence ID" value="POY48812.1"/>
    <property type="molecule type" value="Genomic_DNA"/>
</dbReference>
<organism evidence="5">
    <name type="scientific">Pectobacterium versatile</name>
    <dbReference type="NCBI Taxonomy" id="2488639"/>
    <lineage>
        <taxon>Bacteria</taxon>
        <taxon>Pseudomonadati</taxon>
        <taxon>Pseudomonadota</taxon>
        <taxon>Gammaproteobacteria</taxon>
        <taxon>Enterobacterales</taxon>
        <taxon>Pectobacteriaceae</taxon>
        <taxon>Pectobacterium</taxon>
    </lineage>
</organism>
<dbReference type="PRINTS" id="PR00038">
    <property type="entry name" value="HTHLUXR"/>
</dbReference>
<dbReference type="GO" id="GO:0006355">
    <property type="term" value="P:regulation of DNA-templated transcription"/>
    <property type="evidence" value="ECO:0007669"/>
    <property type="project" value="InterPro"/>
</dbReference>
<keyword evidence="2" id="KW-0238">DNA-binding</keyword>
<reference evidence="6 7" key="2">
    <citation type="submission" date="2020-11" db="EMBL/GenBank/DDBJ databases">
        <title>Complete genome sequence of Pectobacterium versatile F131.</title>
        <authorList>
            <person name="Shirshikov F.V."/>
            <person name="Miroshnikov K."/>
            <person name="Toshakov S.V."/>
            <person name="Kabanova A.P."/>
            <person name="Barannik A.P."/>
            <person name="Shneider M."/>
            <person name="Ignatov A.N."/>
            <person name="Miroshnikov K.A."/>
            <person name="Mikhailova Y.V."/>
            <person name="Shelenkov A."/>
            <person name="Yanushevich Y.G."/>
            <person name="Evseev P.V."/>
        </authorList>
    </citation>
    <scope>NUCLEOTIDE SEQUENCE [LARGE SCALE GENOMIC DNA]</scope>
    <source>
        <strain evidence="6 7">F131</strain>
    </source>
</reference>
<dbReference type="InterPro" id="IPR036388">
    <property type="entry name" value="WH-like_DNA-bd_sf"/>
</dbReference>